<evidence type="ECO:0000313" key="2">
    <source>
        <dbReference type="EMBL" id="KYO01350.1"/>
    </source>
</evidence>
<sequence>MNFFFLLKDKNNINLECLNNDKINLYIYLDDIYYRSGDIFRCIIQVSGPEKYIGNIKLDYVVLYIYGICIFNNDIINVSEELLKRHDNIHLPFYKKKEDTNEKKFLIFYTNSIILCSDILFNKCNNNFYYSLECLLPYFIPPTYNGNNVKIKYYLYVEALKRLYKNTKDFITKKYEANYSIHIINTKYKNNPILNFSYYPIKPYDIKLYKENERHTYLHHNFYIYIKELGNTNKFINNSDDINKNYINNNNNNIIYKPLLYKTIYNISYIPTHIYNNIKKSNFDCFICIYNLFSQRKEDSSIFLLNYIIPNYNYFYYLHCFLYIIYHYNYFKNILKCNRNYKNFYLSTINNNVSFFLSILDNIEKANTKGIMSDEYNQREHNEKVNIYDNTKGIMSDEYNQREHNEKVNIYDNTEDTNTFNCSNKSLNEEKKKNTDIYHMNDIHPIMYDDKDLHNFYFCKYENFIFNDIIYEPVLWFDNLIVDNYNKVTTSKEEKDTHIEKSNEIIKNNQNGDSEDTTKRKDHDDNNEKNIRKLKNNTSSNEKMYDLSNDNVKSDTEKKIICQMNEKKNKDEYNVIYNNKFYKMDTIIKYMIRNNMFRYYINKKKIKNDFITNNVKDQKNMKYENTKKMKINSPNIYNINTNNKNVCIISLKDKINNKITNVFNYNNSIINININLRNSQICTKHIDISLKRLEKIRLKKKFFNISKNISFYDENNIIEEEDYSSSSYKTTSYNSKNTSLSSTSISSLQLNVPSKKKKKSYNNVLCSNKIILEQHISTLSCCEKNINIILNEDIIPTFQNDIISIDYFIDMDFYCFNNKDNTLQPFSLQTSFDHVYNMSFRIPIYIIDTMQYEGSINMNSTNFSTTMIEDEPFDMHQIYLREGHKYDYVDKRCYIKNLEI</sequence>
<dbReference type="RefSeq" id="XP_018642554.1">
    <property type="nucleotide sequence ID" value="XM_018785053.1"/>
</dbReference>
<dbReference type="InterPro" id="IPR014848">
    <property type="entry name" value="Rgp1"/>
</dbReference>
<dbReference type="Proteomes" id="UP000076004">
    <property type="component" value="Unassembled WGS sequence"/>
</dbReference>
<protein>
    <submittedName>
        <fullName evidence="2">Uncharacterized protein</fullName>
    </submittedName>
</protein>
<feature type="compositionally biased region" description="Basic and acidic residues" evidence="1">
    <location>
        <begin position="516"/>
        <end position="531"/>
    </location>
</feature>
<dbReference type="GeneID" id="29775669"/>
<evidence type="ECO:0000256" key="1">
    <source>
        <dbReference type="SAM" id="MobiDB-lite"/>
    </source>
</evidence>
<proteinExistence type="predicted"/>
<accession>A0A151LQ49</accession>
<dbReference type="AlphaFoldDB" id="A0A151LQ49"/>
<dbReference type="EMBL" id="LVLB01000008">
    <property type="protein sequence ID" value="KYO01350.1"/>
    <property type="molecule type" value="Genomic_DNA"/>
</dbReference>
<feature type="compositionally biased region" description="Basic and acidic residues" evidence="1">
    <location>
        <begin position="491"/>
        <end position="504"/>
    </location>
</feature>
<name>A0A151LQ49_9APIC</name>
<feature type="region of interest" description="Disordered" evidence="1">
    <location>
        <begin position="491"/>
        <end position="549"/>
    </location>
</feature>
<reference evidence="2 3" key="1">
    <citation type="journal article" date="2016" name="Nat. Commun.">
        <title>Genomes of cryptic chimpanzee Plasmodium species reveal key evolutionary events leading to human malaria.</title>
        <authorList>
            <person name="Sundararaman S.A."/>
            <person name="Plenderleith L.J."/>
            <person name="Liu W."/>
            <person name="Loy D.E."/>
            <person name="Learn G.H."/>
            <person name="Li Y."/>
            <person name="Shaw K.S."/>
            <person name="Ayouba A."/>
            <person name="Peeters M."/>
            <person name="Speede S."/>
            <person name="Shaw G.M."/>
            <person name="Bushman F.D."/>
            <person name="Brisson D."/>
            <person name="Rayner J.C."/>
            <person name="Sharp P.M."/>
            <person name="Hahn B.H."/>
        </authorList>
    </citation>
    <scope>NUCLEOTIDE SEQUENCE [LARGE SCALE GENOMIC DNA]</scope>
    <source>
        <strain evidence="2 3">SY75</strain>
    </source>
</reference>
<evidence type="ECO:0000313" key="3">
    <source>
        <dbReference type="Proteomes" id="UP000076004"/>
    </source>
</evidence>
<dbReference type="KEGG" id="pgab:PGSY75_0721200"/>
<dbReference type="VEuPathDB" id="PlasmoDB:PGSY75_0721200"/>
<gene>
    <name evidence="2" type="ORF">PGSY75_0721200</name>
</gene>
<dbReference type="VEuPathDB" id="PlasmoDB:PGABG01_0719100"/>
<dbReference type="PANTHER" id="PTHR12507">
    <property type="entry name" value="REDUCED GROWTH PHENOTYPE 1 RGP1, YEAST -RELATED"/>
    <property type="match status" value="1"/>
</dbReference>
<comment type="caution">
    <text evidence="2">The sequence shown here is derived from an EMBL/GenBank/DDBJ whole genome shotgun (WGS) entry which is preliminary data.</text>
</comment>
<organism evidence="2 3">
    <name type="scientific">Plasmodium gaboni</name>
    <dbReference type="NCBI Taxonomy" id="647221"/>
    <lineage>
        <taxon>Eukaryota</taxon>
        <taxon>Sar</taxon>
        <taxon>Alveolata</taxon>
        <taxon>Apicomplexa</taxon>
        <taxon>Aconoidasida</taxon>
        <taxon>Haemosporida</taxon>
        <taxon>Plasmodiidae</taxon>
        <taxon>Plasmodium</taxon>
        <taxon>Plasmodium (Laverania)</taxon>
    </lineage>
</organism>